<name>A0A127VBH2_9SPHI</name>
<sequence length="188" mass="20685">MAIQLEKKKPISIIKEKPGLTHIIAGLGWDPATVNGHSVDLDLSLFMLGENGKLVTDEYFIFYNNATSPDGAVNYPGDSRGGEGDGDDEVIQIDLFKINPKVEFLYFAVTIDQSEIRGHNFGHVQNSYINIRNAADNSILCQYLLKDNFTNEDSLIIATISRNGGTWNVEALGQAFSGGLNTLIDLYQ</sequence>
<dbReference type="InterPro" id="IPR003325">
    <property type="entry name" value="TerD"/>
</dbReference>
<dbReference type="Gene3D" id="2.60.60.30">
    <property type="entry name" value="sav2460 like domains"/>
    <property type="match status" value="1"/>
</dbReference>
<dbReference type="RefSeq" id="WP_068398903.1">
    <property type="nucleotide sequence ID" value="NZ_CP014504.1"/>
</dbReference>
<dbReference type="OrthoDB" id="4123258at2"/>
<evidence type="ECO:0000313" key="3">
    <source>
        <dbReference type="EMBL" id="AMP98521.1"/>
    </source>
</evidence>
<dbReference type="Pfam" id="PF02342">
    <property type="entry name" value="TerD"/>
    <property type="match status" value="1"/>
</dbReference>
<dbReference type="KEGG" id="pcm:AY601_1606"/>
<keyword evidence="4" id="KW-1185">Reference proteome</keyword>
<evidence type="ECO:0000259" key="2">
    <source>
        <dbReference type="Pfam" id="PF02342"/>
    </source>
</evidence>
<dbReference type="PANTHER" id="PTHR32097">
    <property type="entry name" value="CAMP-BINDING PROTEIN 1-RELATED"/>
    <property type="match status" value="1"/>
</dbReference>
<dbReference type="InterPro" id="IPR051324">
    <property type="entry name" value="Stress/Tellurium_Resist"/>
</dbReference>
<dbReference type="PATRIC" id="fig|188932.3.peg.1672"/>
<dbReference type="PANTHER" id="PTHR32097:SF17">
    <property type="entry name" value="CAMP-BINDING PROTEIN 1-RELATED"/>
    <property type="match status" value="1"/>
</dbReference>
<evidence type="ECO:0000256" key="1">
    <source>
        <dbReference type="ARBA" id="ARBA00022686"/>
    </source>
</evidence>
<evidence type="ECO:0000313" key="4">
    <source>
        <dbReference type="Proteomes" id="UP000071561"/>
    </source>
</evidence>
<feature type="domain" description="TerD" evidence="2">
    <location>
        <begin position="1"/>
        <end position="187"/>
    </location>
</feature>
<protein>
    <submittedName>
        <fullName evidence="3">Stress protein</fullName>
    </submittedName>
</protein>
<dbReference type="Proteomes" id="UP000071561">
    <property type="component" value="Chromosome"/>
</dbReference>
<proteinExistence type="predicted"/>
<gene>
    <name evidence="3" type="ORF">AY601_1606</name>
</gene>
<organism evidence="3 4">
    <name type="scientific">Pedobacter cryoconitis</name>
    <dbReference type="NCBI Taxonomy" id="188932"/>
    <lineage>
        <taxon>Bacteria</taxon>
        <taxon>Pseudomonadati</taxon>
        <taxon>Bacteroidota</taxon>
        <taxon>Sphingobacteriia</taxon>
        <taxon>Sphingobacteriales</taxon>
        <taxon>Sphingobacteriaceae</taxon>
        <taxon>Pedobacter</taxon>
    </lineage>
</organism>
<dbReference type="EMBL" id="CP014504">
    <property type="protein sequence ID" value="AMP98521.1"/>
    <property type="molecule type" value="Genomic_DNA"/>
</dbReference>
<accession>A0A127VBH2</accession>
<dbReference type="GO" id="GO:0046690">
    <property type="term" value="P:response to tellurium ion"/>
    <property type="evidence" value="ECO:0007669"/>
    <property type="project" value="UniProtKB-KW"/>
</dbReference>
<dbReference type="CDD" id="cd06974">
    <property type="entry name" value="TerD_like"/>
    <property type="match status" value="1"/>
</dbReference>
<reference evidence="3 4" key="1">
    <citation type="submission" date="2016-03" db="EMBL/GenBank/DDBJ databases">
        <title>Complete genome sequence of Pedobacter cryoconitis PAMC 27485.</title>
        <authorList>
            <person name="Lee J."/>
            <person name="Kim O.-S."/>
        </authorList>
    </citation>
    <scope>NUCLEOTIDE SEQUENCE [LARGE SCALE GENOMIC DNA]</scope>
    <source>
        <strain evidence="3 4">PAMC 27485</strain>
    </source>
</reference>
<dbReference type="AlphaFoldDB" id="A0A127VBH2"/>
<keyword evidence="1" id="KW-0778">Tellurium resistance</keyword>